<dbReference type="Pfam" id="PF01963">
    <property type="entry name" value="TraB_PrgY_gumN"/>
    <property type="match status" value="1"/>
</dbReference>
<evidence type="ECO:0000313" key="3">
    <source>
        <dbReference type="EMBL" id="MBC2777460.1"/>
    </source>
</evidence>
<name>A0A842HZU5_9SPHN</name>
<evidence type="ECO:0000256" key="1">
    <source>
        <dbReference type="SAM" id="MobiDB-lite"/>
    </source>
</evidence>
<dbReference type="InterPro" id="IPR002816">
    <property type="entry name" value="TraB/PrgY/GumN_fam"/>
</dbReference>
<evidence type="ECO:0000313" key="4">
    <source>
        <dbReference type="Proteomes" id="UP000564378"/>
    </source>
</evidence>
<organism evidence="3 4">
    <name type="scientific">Parasphingopyxis marina</name>
    <dbReference type="NCBI Taxonomy" id="2761622"/>
    <lineage>
        <taxon>Bacteria</taxon>
        <taxon>Pseudomonadati</taxon>
        <taxon>Pseudomonadota</taxon>
        <taxon>Alphaproteobacteria</taxon>
        <taxon>Sphingomonadales</taxon>
        <taxon>Sphingomonadaceae</taxon>
        <taxon>Parasphingopyxis</taxon>
    </lineage>
</organism>
<feature type="chain" id="PRO_5032483635" evidence="2">
    <location>
        <begin position="22"/>
        <end position="313"/>
    </location>
</feature>
<keyword evidence="2" id="KW-0732">Signal</keyword>
<dbReference type="RefSeq" id="WP_185800667.1">
    <property type="nucleotide sequence ID" value="NZ_JACJVJ010000001.1"/>
</dbReference>
<dbReference type="EMBL" id="JACJVJ010000001">
    <property type="protein sequence ID" value="MBC2777460.1"/>
    <property type="molecule type" value="Genomic_DNA"/>
</dbReference>
<dbReference type="PANTHER" id="PTHR40590:SF1">
    <property type="entry name" value="CYTOPLASMIC PROTEIN"/>
    <property type="match status" value="1"/>
</dbReference>
<keyword evidence="4" id="KW-1185">Reference proteome</keyword>
<sequence length="313" mass="33386">MTVKKLSIGLTALLLAACTPASPPESASAPAPSTTTDVTAGLADPGQAPALWRVSDEDTTVWLFGTIHMLPSGFEWRNPAIDAAIASSDELVLETVMSGEQSESALLLMQLGITPGLPPIGERVPEEVHPQLAAMIARGPFPESFLNGLETWAAALMLVGVTLNDLGLDSESGVEEQLEQIFNLAHKRVTGLETPAQQLGYFDTLPEDAQRNFLATVIDAPDDVRAEFQAMLNAWITGDEAAIAETFDSEMAEFAALRAALLTNRNARWAQWVGERLDRPGTVFLAVGAGHLAGGESVQDFLSRAGLEVVRVQ</sequence>
<comment type="caution">
    <text evidence="3">The sequence shown here is derived from an EMBL/GenBank/DDBJ whole genome shotgun (WGS) entry which is preliminary data.</text>
</comment>
<dbReference type="AlphaFoldDB" id="A0A842HZU5"/>
<dbReference type="InterPro" id="IPR047111">
    <property type="entry name" value="YbaP-like"/>
</dbReference>
<feature type="region of interest" description="Disordered" evidence="1">
    <location>
        <begin position="21"/>
        <end position="42"/>
    </location>
</feature>
<reference evidence="3 4" key="1">
    <citation type="submission" date="2020-08" db="EMBL/GenBank/DDBJ databases">
        <title>Draft genome sequence of Parasphingopyxis sp. GrpM-11.</title>
        <authorList>
            <person name="Oh J."/>
            <person name="Roh D.-H."/>
        </authorList>
    </citation>
    <scope>NUCLEOTIDE SEQUENCE [LARGE SCALE GENOMIC DNA]</scope>
    <source>
        <strain evidence="3 4">GrpM-11</strain>
    </source>
</reference>
<dbReference type="Proteomes" id="UP000564378">
    <property type="component" value="Unassembled WGS sequence"/>
</dbReference>
<dbReference type="PANTHER" id="PTHR40590">
    <property type="entry name" value="CYTOPLASMIC PROTEIN-RELATED"/>
    <property type="match status" value="1"/>
</dbReference>
<dbReference type="PROSITE" id="PS51257">
    <property type="entry name" value="PROKAR_LIPOPROTEIN"/>
    <property type="match status" value="1"/>
</dbReference>
<accession>A0A842HZU5</accession>
<feature type="compositionally biased region" description="Low complexity" evidence="1">
    <location>
        <begin position="21"/>
        <end position="40"/>
    </location>
</feature>
<dbReference type="CDD" id="cd14789">
    <property type="entry name" value="Tiki"/>
    <property type="match status" value="1"/>
</dbReference>
<gene>
    <name evidence="3" type="ORF">H6P80_07475</name>
</gene>
<feature type="signal peptide" evidence="2">
    <location>
        <begin position="1"/>
        <end position="21"/>
    </location>
</feature>
<proteinExistence type="predicted"/>
<evidence type="ECO:0000256" key="2">
    <source>
        <dbReference type="SAM" id="SignalP"/>
    </source>
</evidence>
<protein>
    <submittedName>
        <fullName evidence="3">TraB/GumN family protein</fullName>
    </submittedName>
</protein>